<keyword evidence="2" id="KW-0732">Signal</keyword>
<dbReference type="GO" id="GO:0060429">
    <property type="term" value="P:epithelium development"/>
    <property type="evidence" value="ECO:0007669"/>
    <property type="project" value="TreeGrafter"/>
</dbReference>
<sequence>MLLLWRKDFCQAQSAEAFLLMAMLEVFLLFHWVRRTDSLCSPTTFFKNCWIRRFPGLTIDLEHSQRRGARVLKLYTESTAQHCSRTCCLLKNVSCNLAVFFYETNHWNLNCLHVYCPALESCIVKPTINTVLYNITPGVDPDVLVFEKLSFKDMNTRSSFNKWEKHESTGTDDSEKCQNAATNSRPHSRETSSFTMVQELTTNSTATSPADQSTQLTASTTYSRPTVALLKGHFTDIISERNHSTAILANATFSTPAFTTVKRLSHAPSPAHLSNNKHLNETKGYSGRNYSSDDQGQTPAWKGEERWSWLFLVGLGSSVTFICCCVVLFARGCRRKRRGRYGPRQGECQHAGKSSF</sequence>
<evidence type="ECO:0000256" key="1">
    <source>
        <dbReference type="ARBA" id="ARBA00004370"/>
    </source>
</evidence>
<dbReference type="PANTHER" id="PTHR46750">
    <property type="entry name" value="KUNITZ-TYPE PROTEASE INHIBITOR 1"/>
    <property type="match status" value="1"/>
</dbReference>
<evidence type="ECO:0000256" key="3">
    <source>
        <dbReference type="ARBA" id="ARBA00023136"/>
    </source>
</evidence>
<dbReference type="PROSITE" id="PS50986">
    <property type="entry name" value="MANSC"/>
    <property type="match status" value="1"/>
</dbReference>
<keyword evidence="6" id="KW-1133">Transmembrane helix</keyword>
<name>A0A9Q1B1V5_9SAUR</name>
<evidence type="ECO:0000256" key="4">
    <source>
        <dbReference type="ARBA" id="ARBA00023180"/>
    </source>
</evidence>
<evidence type="ECO:0000256" key="5">
    <source>
        <dbReference type="SAM" id="MobiDB-lite"/>
    </source>
</evidence>
<feature type="compositionally biased region" description="Polar residues" evidence="5">
    <location>
        <begin position="177"/>
        <end position="193"/>
    </location>
</feature>
<feature type="compositionally biased region" description="Polar residues" evidence="5">
    <location>
        <begin position="288"/>
        <end position="298"/>
    </location>
</feature>
<keyword evidence="4" id="KW-0325">Glycoprotein</keyword>
<dbReference type="AlphaFoldDB" id="A0A9Q1B1V5"/>
<comment type="subcellular location">
    <subcellularLocation>
        <location evidence="1">Membrane</location>
    </subcellularLocation>
</comment>
<dbReference type="Proteomes" id="UP001142489">
    <property type="component" value="Unassembled WGS sequence"/>
</dbReference>
<dbReference type="SMART" id="SM00765">
    <property type="entry name" value="MANEC"/>
    <property type="match status" value="1"/>
</dbReference>
<gene>
    <name evidence="8" type="ORF">JRQ81_015549</name>
</gene>
<dbReference type="Pfam" id="PF07502">
    <property type="entry name" value="MANEC"/>
    <property type="match status" value="1"/>
</dbReference>
<dbReference type="GO" id="GO:0005886">
    <property type="term" value="C:plasma membrane"/>
    <property type="evidence" value="ECO:0007669"/>
    <property type="project" value="TreeGrafter"/>
</dbReference>
<dbReference type="GO" id="GO:0004867">
    <property type="term" value="F:serine-type endopeptidase inhibitor activity"/>
    <property type="evidence" value="ECO:0007669"/>
    <property type="project" value="TreeGrafter"/>
</dbReference>
<keyword evidence="6" id="KW-0812">Transmembrane</keyword>
<keyword evidence="3 6" id="KW-0472">Membrane</keyword>
<keyword evidence="9" id="KW-1185">Reference proteome</keyword>
<feature type="compositionally biased region" description="Basic and acidic residues" evidence="5">
    <location>
        <begin position="162"/>
        <end position="176"/>
    </location>
</feature>
<dbReference type="GO" id="GO:0008544">
    <property type="term" value="P:epidermis development"/>
    <property type="evidence" value="ECO:0007669"/>
    <property type="project" value="TreeGrafter"/>
</dbReference>
<dbReference type="PANTHER" id="PTHR46750:SF2">
    <property type="entry name" value="MANSC DOMAIN-CONTAINING PROTEIN 4"/>
    <property type="match status" value="1"/>
</dbReference>
<comment type="caution">
    <text evidence="8">The sequence shown here is derived from an EMBL/GenBank/DDBJ whole genome shotgun (WGS) entry which is preliminary data.</text>
</comment>
<protein>
    <recommendedName>
        <fullName evidence="7">MANSC domain-containing protein</fullName>
    </recommendedName>
</protein>
<dbReference type="InterPro" id="IPR013980">
    <property type="entry name" value="MANSC_dom"/>
</dbReference>
<evidence type="ECO:0000256" key="2">
    <source>
        <dbReference type="ARBA" id="ARBA00022729"/>
    </source>
</evidence>
<dbReference type="GO" id="GO:0030198">
    <property type="term" value="P:extracellular matrix organization"/>
    <property type="evidence" value="ECO:0007669"/>
    <property type="project" value="TreeGrafter"/>
</dbReference>
<feature type="region of interest" description="Disordered" evidence="5">
    <location>
        <begin position="162"/>
        <end position="193"/>
    </location>
</feature>
<evidence type="ECO:0000313" key="8">
    <source>
        <dbReference type="EMBL" id="KAJ7329375.1"/>
    </source>
</evidence>
<dbReference type="OrthoDB" id="9447308at2759"/>
<organism evidence="8 9">
    <name type="scientific">Phrynocephalus forsythii</name>
    <dbReference type="NCBI Taxonomy" id="171643"/>
    <lineage>
        <taxon>Eukaryota</taxon>
        <taxon>Metazoa</taxon>
        <taxon>Chordata</taxon>
        <taxon>Craniata</taxon>
        <taxon>Vertebrata</taxon>
        <taxon>Euteleostomi</taxon>
        <taxon>Lepidosauria</taxon>
        <taxon>Squamata</taxon>
        <taxon>Bifurcata</taxon>
        <taxon>Unidentata</taxon>
        <taxon>Episquamata</taxon>
        <taxon>Toxicofera</taxon>
        <taxon>Iguania</taxon>
        <taxon>Acrodonta</taxon>
        <taxon>Agamidae</taxon>
        <taxon>Agaminae</taxon>
        <taxon>Phrynocephalus</taxon>
    </lineage>
</organism>
<feature type="domain" description="MANSC" evidence="7">
    <location>
        <begin position="53"/>
        <end position="133"/>
    </location>
</feature>
<evidence type="ECO:0000313" key="9">
    <source>
        <dbReference type="Proteomes" id="UP001142489"/>
    </source>
</evidence>
<proteinExistence type="predicted"/>
<dbReference type="InterPro" id="IPR011106">
    <property type="entry name" value="MANSC_N"/>
</dbReference>
<evidence type="ECO:0000259" key="7">
    <source>
        <dbReference type="PROSITE" id="PS50986"/>
    </source>
</evidence>
<feature type="region of interest" description="Disordered" evidence="5">
    <location>
        <begin position="268"/>
        <end position="299"/>
    </location>
</feature>
<evidence type="ECO:0000256" key="6">
    <source>
        <dbReference type="SAM" id="Phobius"/>
    </source>
</evidence>
<dbReference type="EMBL" id="JAPFRF010000006">
    <property type="protein sequence ID" value="KAJ7329375.1"/>
    <property type="molecule type" value="Genomic_DNA"/>
</dbReference>
<reference evidence="8" key="1">
    <citation type="journal article" date="2023" name="DNA Res.">
        <title>Chromosome-level genome assembly of Phrynocephalus forsythii using third-generation DNA sequencing and Hi-C analysis.</title>
        <authorList>
            <person name="Qi Y."/>
            <person name="Zhao W."/>
            <person name="Zhao Y."/>
            <person name="Niu C."/>
            <person name="Cao S."/>
            <person name="Zhang Y."/>
        </authorList>
    </citation>
    <scope>NUCLEOTIDE SEQUENCE</scope>
    <source>
        <tissue evidence="8">Muscle</tissue>
    </source>
</reference>
<accession>A0A9Q1B1V5</accession>
<feature type="transmembrane region" description="Helical" evidence="6">
    <location>
        <begin position="307"/>
        <end position="330"/>
    </location>
</feature>